<dbReference type="SUPFAM" id="SSF51735">
    <property type="entry name" value="NAD(P)-binding Rossmann-fold domains"/>
    <property type="match status" value="1"/>
</dbReference>
<organism evidence="4 5">
    <name type="scientific">Pseudozyma hubeiensis (strain SY62)</name>
    <name type="common">Yeast</name>
    <dbReference type="NCBI Taxonomy" id="1305764"/>
    <lineage>
        <taxon>Eukaryota</taxon>
        <taxon>Fungi</taxon>
        <taxon>Dikarya</taxon>
        <taxon>Basidiomycota</taxon>
        <taxon>Ustilaginomycotina</taxon>
        <taxon>Ustilaginomycetes</taxon>
        <taxon>Ustilaginales</taxon>
        <taxon>Ustilaginaceae</taxon>
        <taxon>Pseudozyma</taxon>
    </lineage>
</organism>
<dbReference type="RefSeq" id="XP_012191432.1">
    <property type="nucleotide sequence ID" value="XM_012336042.1"/>
</dbReference>
<dbReference type="GO" id="GO:0016491">
    <property type="term" value="F:oxidoreductase activity"/>
    <property type="evidence" value="ECO:0007669"/>
    <property type="project" value="UniProtKB-KW"/>
</dbReference>
<gene>
    <name evidence="4" type="ORF">PHSY_005433</name>
</gene>
<protein>
    <submittedName>
        <fullName evidence="4">Short-chain dehydrogenase</fullName>
    </submittedName>
</protein>
<dbReference type="EMBL" id="DF238814">
    <property type="protein sequence ID" value="GAC97845.1"/>
    <property type="molecule type" value="Genomic_DNA"/>
</dbReference>
<dbReference type="Gene3D" id="3.40.50.720">
    <property type="entry name" value="NAD(P)-binding Rossmann-like Domain"/>
    <property type="match status" value="1"/>
</dbReference>
<accession>R9PIE4</accession>
<proteinExistence type="inferred from homology"/>
<dbReference type="PANTHER" id="PTHR24320">
    <property type="entry name" value="RETINOL DEHYDROGENASE"/>
    <property type="match status" value="1"/>
</dbReference>
<evidence type="ECO:0000256" key="2">
    <source>
        <dbReference type="ARBA" id="ARBA00022857"/>
    </source>
</evidence>
<reference evidence="5" key="1">
    <citation type="journal article" date="2013" name="Genome Announc.">
        <title>Draft genome sequence of the basidiomycetous yeast-like fungus Pseudozyma hubeiensis SY62, which produces an abundant amount of the biosurfactant mannosylerythritol lipids.</title>
        <authorList>
            <person name="Konishi M."/>
            <person name="Hatada Y."/>
            <person name="Horiuchi J."/>
        </authorList>
    </citation>
    <scope>NUCLEOTIDE SEQUENCE [LARGE SCALE GENOMIC DNA]</scope>
    <source>
        <strain evidence="5">SY62</strain>
    </source>
</reference>
<evidence type="ECO:0000313" key="4">
    <source>
        <dbReference type="EMBL" id="GAC97845.1"/>
    </source>
</evidence>
<sequence>MATRSEASAKAAIREITTDHPHADIHFLQLDLAQLTSVQRCAEEFLSKESRLDVLLNNAGIMATPYMHTKDGLELQFGTNVMGHYLLTMLLLPTLIKTSSLHEHTHAGSATVRIVQIASVAHKFASSDTSFEHLDAVNKQHWPEFKGTWNRYGKSKTANILMANELPKYFPAGARVRSLSLDPGHVRTGLRRAPAESLGFIGPLLLKVANAVSVAPEQGALTQLYACTSPEADRLGRNETYLVPVAKLGKKSPLAADSRGVLGGDLFRFCNRFIKDKLGLSVTSYLSQAGVTTPAEHCETNDS</sequence>
<dbReference type="InterPro" id="IPR002347">
    <property type="entry name" value="SDR_fam"/>
</dbReference>
<keyword evidence="2" id="KW-0521">NADP</keyword>
<dbReference type="OrthoDB" id="191139at2759"/>
<dbReference type="InterPro" id="IPR036291">
    <property type="entry name" value="NAD(P)-bd_dom_sf"/>
</dbReference>
<dbReference type="PANTHER" id="PTHR24320:SF282">
    <property type="entry name" value="WW DOMAIN-CONTAINING OXIDOREDUCTASE"/>
    <property type="match status" value="1"/>
</dbReference>
<evidence type="ECO:0000256" key="1">
    <source>
        <dbReference type="ARBA" id="ARBA00006484"/>
    </source>
</evidence>
<dbReference type="eggNOG" id="KOG1208">
    <property type="taxonomic scope" value="Eukaryota"/>
</dbReference>
<keyword evidence="5" id="KW-1185">Reference proteome</keyword>
<dbReference type="HOGENOM" id="CLU_010194_44_6_1"/>
<dbReference type="Proteomes" id="UP000014071">
    <property type="component" value="Unassembled WGS sequence"/>
</dbReference>
<dbReference type="STRING" id="1305764.R9PIE4"/>
<comment type="similarity">
    <text evidence="1">Belongs to the short-chain dehydrogenases/reductases (SDR) family.</text>
</comment>
<name>R9PIE4_PSEHS</name>
<dbReference type="AlphaFoldDB" id="R9PIE4"/>
<dbReference type="GeneID" id="24110711"/>
<keyword evidence="3" id="KW-0560">Oxidoreductase</keyword>
<dbReference type="Pfam" id="PF00106">
    <property type="entry name" value="adh_short"/>
    <property type="match status" value="1"/>
</dbReference>
<evidence type="ECO:0000313" key="5">
    <source>
        <dbReference type="Proteomes" id="UP000014071"/>
    </source>
</evidence>
<evidence type="ECO:0000256" key="3">
    <source>
        <dbReference type="ARBA" id="ARBA00023002"/>
    </source>
</evidence>